<dbReference type="OrthoDB" id="9834376at2759"/>
<evidence type="ECO:0000313" key="5">
    <source>
        <dbReference type="EMBL" id="KAJ1984815.1"/>
    </source>
</evidence>
<sequence length="252" mass="28844">MAVGKNNKGKKGVKKRVVDPFTRKDWYDVKAPAYFKVRNVGKTFVNRSQGLRNANDSLRGRQVEVSLSDLNPDEPDSFRKFTLRVDEITGRECLTDFHGMNFTSDKLCSLVKKRHTKFEAYTDVKTTDGYLLRLFCMAFSRRAPGQIRTHTYAKSSQIRAVRKKMTEIMERESGNTDLKGLVLKFVPEVIGRHIQKACDKIYPIRDCYVYKAKLLKSPKYDPLKLLELHGEKGESGNKVSGNFKEPKVLADV</sequence>
<dbReference type="AlphaFoldDB" id="A0A9W8B866"/>
<feature type="initiator methionine" description="Removed" evidence="4">
    <location>
        <position position="1"/>
    </location>
</feature>
<evidence type="ECO:0000256" key="4">
    <source>
        <dbReference type="HAMAP-Rule" id="MF_03122"/>
    </source>
</evidence>
<comment type="subcellular location">
    <subcellularLocation>
        <location evidence="4">Cytoplasm</location>
    </subcellularLocation>
</comment>
<keyword evidence="6" id="KW-1185">Reference proteome</keyword>
<dbReference type="GO" id="GO:0022627">
    <property type="term" value="C:cytosolic small ribosomal subunit"/>
    <property type="evidence" value="ECO:0007669"/>
    <property type="project" value="UniProtKB-UniRule"/>
</dbReference>
<name>A0A9W8B866_9FUNG</name>
<evidence type="ECO:0000256" key="1">
    <source>
        <dbReference type="ARBA" id="ARBA00022490"/>
    </source>
</evidence>
<feature type="modified residue" description="N-acetylalanine; partial" evidence="4">
    <location>
        <position position="2"/>
    </location>
</feature>
<dbReference type="SMART" id="SM01397">
    <property type="entry name" value="Ribosomal_S3Ae"/>
    <property type="match status" value="1"/>
</dbReference>
<organism evidence="5 6">
    <name type="scientific">Dimargaris verticillata</name>
    <dbReference type="NCBI Taxonomy" id="2761393"/>
    <lineage>
        <taxon>Eukaryota</taxon>
        <taxon>Fungi</taxon>
        <taxon>Fungi incertae sedis</taxon>
        <taxon>Zoopagomycota</taxon>
        <taxon>Kickxellomycotina</taxon>
        <taxon>Dimargaritomycetes</taxon>
        <taxon>Dimargaritales</taxon>
        <taxon>Dimargaritaceae</taxon>
        <taxon>Dimargaris</taxon>
    </lineage>
</organism>
<comment type="similarity">
    <text evidence="4">Belongs to the eukaryotic ribosomal protein eS1 family.</text>
</comment>
<evidence type="ECO:0000256" key="3">
    <source>
        <dbReference type="ARBA" id="ARBA00023274"/>
    </source>
</evidence>
<dbReference type="GO" id="GO:0006412">
    <property type="term" value="P:translation"/>
    <property type="evidence" value="ECO:0007669"/>
    <property type="project" value="UniProtKB-UniRule"/>
</dbReference>
<keyword evidence="3 4" id="KW-0687">Ribonucleoprotein</keyword>
<dbReference type="Proteomes" id="UP001151582">
    <property type="component" value="Unassembled WGS sequence"/>
</dbReference>
<protein>
    <recommendedName>
        <fullName evidence="4">Small ribosomal subunit protein eS1</fullName>
    </recommendedName>
</protein>
<dbReference type="PANTHER" id="PTHR11830">
    <property type="entry name" value="40S RIBOSOMAL PROTEIN S3A"/>
    <property type="match status" value="1"/>
</dbReference>
<evidence type="ECO:0000313" key="6">
    <source>
        <dbReference type="Proteomes" id="UP001151582"/>
    </source>
</evidence>
<keyword evidence="2 4" id="KW-0689">Ribosomal protein</keyword>
<dbReference type="GO" id="GO:0003735">
    <property type="term" value="F:structural constituent of ribosome"/>
    <property type="evidence" value="ECO:0007669"/>
    <property type="project" value="UniProtKB-UniRule"/>
</dbReference>
<evidence type="ECO:0000256" key="2">
    <source>
        <dbReference type="ARBA" id="ARBA00022980"/>
    </source>
</evidence>
<dbReference type="Pfam" id="PF01015">
    <property type="entry name" value="Ribosomal_S3Ae"/>
    <property type="match status" value="1"/>
</dbReference>
<dbReference type="EMBL" id="JANBQB010000010">
    <property type="protein sequence ID" value="KAJ1984815.1"/>
    <property type="molecule type" value="Genomic_DNA"/>
</dbReference>
<gene>
    <name evidence="4 5" type="primary">RPS1</name>
    <name evidence="5" type="ORF">H4R34_000435</name>
</gene>
<reference evidence="5" key="1">
    <citation type="submission" date="2022-07" db="EMBL/GenBank/DDBJ databases">
        <title>Phylogenomic reconstructions and comparative analyses of Kickxellomycotina fungi.</title>
        <authorList>
            <person name="Reynolds N.K."/>
            <person name="Stajich J.E."/>
            <person name="Barry K."/>
            <person name="Grigoriev I.V."/>
            <person name="Crous P."/>
            <person name="Smith M.E."/>
        </authorList>
    </citation>
    <scope>NUCLEOTIDE SEQUENCE</scope>
    <source>
        <strain evidence="5">RSA 567</strain>
    </source>
</reference>
<keyword evidence="4" id="KW-0007">Acetylation</keyword>
<accession>A0A9W8B866</accession>
<keyword evidence="1 4" id="KW-0963">Cytoplasm</keyword>
<comment type="caution">
    <text evidence="5">The sequence shown here is derived from an EMBL/GenBank/DDBJ whole genome shotgun (WGS) entry which is preliminary data.</text>
</comment>
<dbReference type="InterPro" id="IPR001593">
    <property type="entry name" value="Ribosomal_eS1"/>
</dbReference>
<proteinExistence type="inferred from homology"/>
<dbReference type="InterPro" id="IPR027500">
    <property type="entry name" value="Ribosomal_eS1_euk"/>
</dbReference>
<dbReference type="HAMAP" id="MF_03122">
    <property type="entry name" value="Ribosomal_eS1_euk"/>
    <property type="match status" value="1"/>
</dbReference>
<comment type="subunit">
    <text evidence="4">Component of the small ribosomal subunit. Mature ribosomes consist of a small (40S) and a large (60S) subunit. The 40S subunit contains about 33 different proteins and 1 molecule of RNA (18S). The 60S subunit contains about 49 different proteins and 3 molecules of RNA (25S, 5.8S and 5S).</text>
</comment>